<dbReference type="PANTHER" id="PTHR30572">
    <property type="entry name" value="MEMBRANE COMPONENT OF TRANSPORTER-RELATED"/>
    <property type="match status" value="1"/>
</dbReference>
<evidence type="ECO:0000256" key="1">
    <source>
        <dbReference type="ARBA" id="ARBA00004651"/>
    </source>
</evidence>
<proteinExistence type="predicted"/>
<feature type="transmembrane region" description="Helical" evidence="6">
    <location>
        <begin position="429"/>
        <end position="454"/>
    </location>
</feature>
<dbReference type="Pfam" id="PF12704">
    <property type="entry name" value="MacB_PCD"/>
    <property type="match status" value="1"/>
</dbReference>
<evidence type="ECO:0000259" key="8">
    <source>
        <dbReference type="Pfam" id="PF12704"/>
    </source>
</evidence>
<keyword evidence="2" id="KW-1003">Cell membrane</keyword>
<dbReference type="InterPro" id="IPR050250">
    <property type="entry name" value="Macrolide_Exporter_MacB"/>
</dbReference>
<reference evidence="9" key="2">
    <citation type="submission" date="2020-09" db="EMBL/GenBank/DDBJ databases">
        <authorList>
            <person name="Sun Q."/>
            <person name="Zhou Y."/>
        </authorList>
    </citation>
    <scope>NUCLEOTIDE SEQUENCE</scope>
    <source>
        <strain evidence="9">CGMCC 1.15448</strain>
    </source>
</reference>
<comment type="caution">
    <text evidence="9">The sequence shown here is derived from an EMBL/GenBank/DDBJ whole genome shotgun (WGS) entry which is preliminary data.</text>
</comment>
<dbReference type="EMBL" id="BMJC01000001">
    <property type="protein sequence ID" value="GGA84175.1"/>
    <property type="molecule type" value="Genomic_DNA"/>
</dbReference>
<feature type="domain" description="MacB-like periplasmic core" evidence="8">
    <location>
        <begin position="20"/>
        <end position="243"/>
    </location>
</feature>
<evidence type="ECO:0000256" key="3">
    <source>
        <dbReference type="ARBA" id="ARBA00022692"/>
    </source>
</evidence>
<dbReference type="InterPro" id="IPR025857">
    <property type="entry name" value="MacB_PCD"/>
</dbReference>
<gene>
    <name evidence="9" type="ORF">GCM10011511_04150</name>
</gene>
<comment type="subcellular location">
    <subcellularLocation>
        <location evidence="1">Cell membrane</location>
        <topology evidence="1">Multi-pass membrane protein</topology>
    </subcellularLocation>
</comment>
<feature type="transmembrane region" description="Helical" evidence="6">
    <location>
        <begin position="287"/>
        <end position="309"/>
    </location>
</feature>
<dbReference type="GO" id="GO:0022857">
    <property type="term" value="F:transmembrane transporter activity"/>
    <property type="evidence" value="ECO:0007669"/>
    <property type="project" value="TreeGrafter"/>
</dbReference>
<feature type="transmembrane region" description="Helical" evidence="6">
    <location>
        <begin position="21"/>
        <end position="43"/>
    </location>
</feature>
<feature type="transmembrane region" description="Helical" evidence="6">
    <location>
        <begin position="733"/>
        <end position="763"/>
    </location>
</feature>
<sequence length="812" mass="89176">MLPNYFLVALRNLFRNKLFTLVNISGLSLGISAALVIFLVVHYETSFDQFHPEGDHIFRVVIDESIAGDEHRGPGTPLPMIGAMEKEVTGIRRIVPMILYDGQTQAKDDGQAIFTNSAYFELTPYTWLAGSPGTALAATNQVVLTASRARRYFPNLSPEAVIGRTVTYYDSIPLTVAGVVADLDENTDFVFQEFLSLPTLNDARLAGHFPLQQWGTHSNDYELLLRLEPGYPADAVTRQMQQLLAKYAPDMNKGHRKMQFALEPLPDIHLNDQFGSFYSVRHPHREALVGLQLLGAVLLVLACINFINLTTAQASQRAREIGIRKTMGGSRPQLIGQFLCETLVITAVSAGVALLLVPLVLQLFAPFLPPGLHLGLKDQPVLIVFLIVLVIAVGLLAGFYPAIILSAFDPVRVLKGQSAVASGQTRKAILRRILSITQFVVAQLFLLITLSVAWQINRLLHENPGFRKEAILSITLPAKNDSVRQQRYLFSGRISRIPGVEGVSLSAEPPCSHNFSAAAVTYTDGRKEVQASVQLKFADTSYLRLYKIPLLAGRNVTESDTMREFVINASYAQLLGFARPQDALNKMLYLGTPGAQTSHVTIVGVMQDFHTNFLMQKVGPVALTAAAKQCYTEHVALEPLSADGSSWRTSIRQIEKAYQQLYPGVDFQYAFLDESIAAAYKGLEDLAQLLKWVTGICIFISCLGMLGLVIYTTAQRTKEIGVRKVLGASVAQVVLLLSGGFVRMVVLATVIATSVAGIVIHVWLQRFSDRGLPPIWLFLVAALGMFGLTFLILSLQTVRAARANPADSLRTE</sequence>
<accession>A0A8J2XNK8</accession>
<feature type="transmembrane region" description="Helical" evidence="6">
    <location>
        <begin position="775"/>
        <end position="795"/>
    </location>
</feature>
<feature type="domain" description="ABC3 transporter permease C-terminal" evidence="7">
    <location>
        <begin position="695"/>
        <end position="805"/>
    </location>
</feature>
<reference evidence="9" key="1">
    <citation type="journal article" date="2014" name="Int. J. Syst. Evol. Microbiol.">
        <title>Complete genome sequence of Corynebacterium casei LMG S-19264T (=DSM 44701T), isolated from a smear-ripened cheese.</title>
        <authorList>
            <consortium name="US DOE Joint Genome Institute (JGI-PGF)"/>
            <person name="Walter F."/>
            <person name="Albersmeier A."/>
            <person name="Kalinowski J."/>
            <person name="Ruckert C."/>
        </authorList>
    </citation>
    <scope>NUCLEOTIDE SEQUENCE</scope>
    <source>
        <strain evidence="9">CGMCC 1.15448</strain>
    </source>
</reference>
<dbReference type="Pfam" id="PF02687">
    <property type="entry name" value="FtsX"/>
    <property type="match status" value="2"/>
</dbReference>
<evidence type="ECO:0000256" key="6">
    <source>
        <dbReference type="SAM" id="Phobius"/>
    </source>
</evidence>
<feature type="transmembrane region" description="Helical" evidence="6">
    <location>
        <begin position="689"/>
        <end position="712"/>
    </location>
</feature>
<evidence type="ECO:0000256" key="4">
    <source>
        <dbReference type="ARBA" id="ARBA00022989"/>
    </source>
</evidence>
<evidence type="ECO:0000313" key="10">
    <source>
        <dbReference type="Proteomes" id="UP000607559"/>
    </source>
</evidence>
<dbReference type="Proteomes" id="UP000607559">
    <property type="component" value="Unassembled WGS sequence"/>
</dbReference>
<dbReference type="AlphaFoldDB" id="A0A8J2XNK8"/>
<keyword evidence="3 6" id="KW-0812">Transmembrane</keyword>
<evidence type="ECO:0000256" key="5">
    <source>
        <dbReference type="ARBA" id="ARBA00023136"/>
    </source>
</evidence>
<dbReference type="PANTHER" id="PTHR30572:SF18">
    <property type="entry name" value="ABC-TYPE MACROLIDE FAMILY EXPORT SYSTEM PERMEASE COMPONENT 2"/>
    <property type="match status" value="1"/>
</dbReference>
<dbReference type="GO" id="GO:0005886">
    <property type="term" value="C:plasma membrane"/>
    <property type="evidence" value="ECO:0007669"/>
    <property type="project" value="UniProtKB-SubCell"/>
</dbReference>
<organism evidence="9 10">
    <name type="scientific">Puia dinghuensis</name>
    <dbReference type="NCBI Taxonomy" id="1792502"/>
    <lineage>
        <taxon>Bacteria</taxon>
        <taxon>Pseudomonadati</taxon>
        <taxon>Bacteroidota</taxon>
        <taxon>Chitinophagia</taxon>
        <taxon>Chitinophagales</taxon>
        <taxon>Chitinophagaceae</taxon>
        <taxon>Puia</taxon>
    </lineage>
</organism>
<evidence type="ECO:0000256" key="2">
    <source>
        <dbReference type="ARBA" id="ARBA00022475"/>
    </source>
</evidence>
<feature type="transmembrane region" description="Helical" evidence="6">
    <location>
        <begin position="381"/>
        <end position="408"/>
    </location>
</feature>
<keyword evidence="10" id="KW-1185">Reference proteome</keyword>
<protein>
    <submittedName>
        <fullName evidence="9">ABC transporter permease</fullName>
    </submittedName>
</protein>
<dbReference type="InterPro" id="IPR003838">
    <property type="entry name" value="ABC3_permease_C"/>
</dbReference>
<evidence type="ECO:0000313" key="9">
    <source>
        <dbReference type="EMBL" id="GGA84175.1"/>
    </source>
</evidence>
<evidence type="ECO:0000259" key="7">
    <source>
        <dbReference type="Pfam" id="PF02687"/>
    </source>
</evidence>
<dbReference type="RefSeq" id="WP_188928020.1">
    <property type="nucleotide sequence ID" value="NZ_BMJC01000001.1"/>
</dbReference>
<feature type="transmembrane region" description="Helical" evidence="6">
    <location>
        <begin position="334"/>
        <end position="361"/>
    </location>
</feature>
<feature type="domain" description="ABC3 transporter permease C-terminal" evidence="7">
    <location>
        <begin position="294"/>
        <end position="407"/>
    </location>
</feature>
<keyword evidence="4 6" id="KW-1133">Transmembrane helix</keyword>
<name>A0A8J2XNK8_9BACT</name>
<keyword evidence="5 6" id="KW-0472">Membrane</keyword>